<evidence type="ECO:0000256" key="2">
    <source>
        <dbReference type="ARBA" id="ARBA00023004"/>
    </source>
</evidence>
<keyword evidence="5" id="KW-1185">Reference proteome</keyword>
<dbReference type="InterPro" id="IPR038492">
    <property type="entry name" value="GBBH-like_N_sf"/>
</dbReference>
<keyword evidence="1" id="KW-0479">Metal-binding</keyword>
<keyword evidence="2" id="KW-0408">Iron</keyword>
<accession>D3B0M5</accession>
<dbReference type="Gene3D" id="3.30.2020.30">
    <property type="match status" value="1"/>
</dbReference>
<dbReference type="Pfam" id="PF06155">
    <property type="entry name" value="GBBH-like_N"/>
    <property type="match status" value="1"/>
</dbReference>
<sequence length="139" mass="16359">MFRYNFRLFNFAKNNNLIVNAVDIKLKEKGKRLDVTFDNGRFFSFCSEYLRVESPSAEVQGHHSSQKKIVCGRRYVRIIGIEPVGNYAIRLIFDDLHESGIYSWNTLYTLGATKYSTMKRYLYNLKQLNKSRDPIRSRS</sequence>
<dbReference type="PANTHER" id="PTHR35303:SF5">
    <property type="entry name" value="OS02G0197800 PROTEIN"/>
    <property type="match status" value="1"/>
</dbReference>
<evidence type="ECO:0000256" key="1">
    <source>
        <dbReference type="ARBA" id="ARBA00022723"/>
    </source>
</evidence>
<dbReference type="Proteomes" id="UP000001396">
    <property type="component" value="Unassembled WGS sequence"/>
</dbReference>
<evidence type="ECO:0000313" key="4">
    <source>
        <dbReference type="EMBL" id="EFA84849.1"/>
    </source>
</evidence>
<name>D3B0M5_HETP5</name>
<dbReference type="PANTHER" id="PTHR35303">
    <property type="entry name" value="OS02G0197800 PROTEIN"/>
    <property type="match status" value="1"/>
</dbReference>
<reference evidence="4 5" key="1">
    <citation type="journal article" date="2011" name="Genome Res.">
        <title>Phylogeny-wide analysis of social amoeba genomes highlights ancient origins for complex intercellular communication.</title>
        <authorList>
            <person name="Heidel A.J."/>
            <person name="Lawal H.M."/>
            <person name="Felder M."/>
            <person name="Schilde C."/>
            <person name="Helps N.R."/>
            <person name="Tunggal B."/>
            <person name="Rivero F."/>
            <person name="John U."/>
            <person name="Schleicher M."/>
            <person name="Eichinger L."/>
            <person name="Platzer M."/>
            <person name="Noegel A.A."/>
            <person name="Schaap P."/>
            <person name="Gloeckner G."/>
        </authorList>
    </citation>
    <scope>NUCLEOTIDE SEQUENCE [LARGE SCALE GENOMIC DNA]</scope>
    <source>
        <strain evidence="5">ATCC 26659 / Pp 5 / PN500</strain>
    </source>
</reference>
<gene>
    <name evidence="4" type="ORF">PPL_01842</name>
</gene>
<feature type="domain" description="Gamma-butyrobetaine hydroxylase-like N-terminal" evidence="3">
    <location>
        <begin position="24"/>
        <end position="108"/>
    </location>
</feature>
<evidence type="ECO:0000259" key="3">
    <source>
        <dbReference type="Pfam" id="PF06155"/>
    </source>
</evidence>
<dbReference type="EMBL" id="ADBJ01000008">
    <property type="protein sequence ID" value="EFA84849.1"/>
    <property type="molecule type" value="Genomic_DNA"/>
</dbReference>
<organism evidence="4 5">
    <name type="scientific">Heterostelium pallidum (strain ATCC 26659 / Pp 5 / PN500)</name>
    <name type="common">Cellular slime mold</name>
    <name type="synonym">Polysphondylium pallidum</name>
    <dbReference type="NCBI Taxonomy" id="670386"/>
    <lineage>
        <taxon>Eukaryota</taxon>
        <taxon>Amoebozoa</taxon>
        <taxon>Evosea</taxon>
        <taxon>Eumycetozoa</taxon>
        <taxon>Dictyostelia</taxon>
        <taxon>Acytosteliales</taxon>
        <taxon>Acytosteliaceae</taxon>
        <taxon>Heterostelium</taxon>
    </lineage>
</organism>
<protein>
    <recommendedName>
        <fullName evidence="3">Gamma-butyrobetaine hydroxylase-like N-terminal domain-containing protein</fullName>
    </recommendedName>
</protein>
<dbReference type="InParanoid" id="D3B0M5"/>
<dbReference type="OMA" id="SGLFTWE"/>
<dbReference type="GO" id="GO:0046872">
    <property type="term" value="F:metal ion binding"/>
    <property type="evidence" value="ECO:0007669"/>
    <property type="project" value="UniProtKB-KW"/>
</dbReference>
<evidence type="ECO:0000313" key="5">
    <source>
        <dbReference type="Proteomes" id="UP000001396"/>
    </source>
</evidence>
<comment type="caution">
    <text evidence="4">The sequence shown here is derived from an EMBL/GenBank/DDBJ whole genome shotgun (WGS) entry which is preliminary data.</text>
</comment>
<dbReference type="GeneID" id="31357369"/>
<dbReference type="AlphaFoldDB" id="D3B0M5"/>
<dbReference type="RefSeq" id="XP_020436960.1">
    <property type="nucleotide sequence ID" value="XM_020572843.1"/>
</dbReference>
<dbReference type="InterPro" id="IPR010376">
    <property type="entry name" value="GBBH-like_N"/>
</dbReference>
<proteinExistence type="predicted"/>